<keyword evidence="3" id="KW-1185">Reference proteome</keyword>
<dbReference type="Proteomes" id="UP001165060">
    <property type="component" value="Unassembled WGS sequence"/>
</dbReference>
<gene>
    <name evidence="2" type="ORF">TeGR_g10893</name>
</gene>
<sequence>MQSPSFHSVPGALLFAELPHLRAVQPEAGKANHLYINSSDRLSVDDGLPHGLGIGGYANPRYPDGDFRFFVSFKGAPYNGASDGTFGAGKLSPDEWNGKGQLQDLVVLAVGSEDDVKAGIATRDEYRLNEAKRIAKARKVDKAQFLDDFKSGLHESKAFAHQGHVDRGRVGEDCRDDNPNEPA</sequence>
<organism evidence="2 3">
    <name type="scientific">Tetraparma gracilis</name>
    <dbReference type="NCBI Taxonomy" id="2962635"/>
    <lineage>
        <taxon>Eukaryota</taxon>
        <taxon>Sar</taxon>
        <taxon>Stramenopiles</taxon>
        <taxon>Ochrophyta</taxon>
        <taxon>Bolidophyceae</taxon>
        <taxon>Parmales</taxon>
        <taxon>Triparmaceae</taxon>
        <taxon>Tetraparma</taxon>
    </lineage>
</organism>
<dbReference type="EMBL" id="BRYB01000303">
    <property type="protein sequence ID" value="GMI27321.1"/>
    <property type="molecule type" value="Genomic_DNA"/>
</dbReference>
<comment type="caution">
    <text evidence="2">The sequence shown here is derived from an EMBL/GenBank/DDBJ whole genome shotgun (WGS) entry which is preliminary data.</text>
</comment>
<feature type="region of interest" description="Disordered" evidence="1">
    <location>
        <begin position="160"/>
        <end position="183"/>
    </location>
</feature>
<name>A0ABQ6MK39_9STRA</name>
<proteinExistence type="predicted"/>
<reference evidence="2 3" key="1">
    <citation type="journal article" date="2023" name="Commun. Biol.">
        <title>Genome analysis of Parmales, the sister group of diatoms, reveals the evolutionary specialization of diatoms from phago-mixotrophs to photoautotrophs.</title>
        <authorList>
            <person name="Ban H."/>
            <person name="Sato S."/>
            <person name="Yoshikawa S."/>
            <person name="Yamada K."/>
            <person name="Nakamura Y."/>
            <person name="Ichinomiya M."/>
            <person name="Sato N."/>
            <person name="Blanc-Mathieu R."/>
            <person name="Endo H."/>
            <person name="Kuwata A."/>
            <person name="Ogata H."/>
        </authorList>
    </citation>
    <scope>NUCLEOTIDE SEQUENCE [LARGE SCALE GENOMIC DNA]</scope>
</reference>
<evidence type="ECO:0000256" key="1">
    <source>
        <dbReference type="SAM" id="MobiDB-lite"/>
    </source>
</evidence>
<protein>
    <submittedName>
        <fullName evidence="2">Uncharacterized protein</fullName>
    </submittedName>
</protein>
<evidence type="ECO:0000313" key="3">
    <source>
        <dbReference type="Proteomes" id="UP001165060"/>
    </source>
</evidence>
<accession>A0ABQ6MK39</accession>
<evidence type="ECO:0000313" key="2">
    <source>
        <dbReference type="EMBL" id="GMI27321.1"/>
    </source>
</evidence>